<organism evidence="2 3">
    <name type="scientific">Pseudoduganella ginsengisoli</name>
    <dbReference type="NCBI Taxonomy" id="1462440"/>
    <lineage>
        <taxon>Bacteria</taxon>
        <taxon>Pseudomonadati</taxon>
        <taxon>Pseudomonadota</taxon>
        <taxon>Betaproteobacteria</taxon>
        <taxon>Burkholderiales</taxon>
        <taxon>Oxalobacteraceae</taxon>
        <taxon>Telluria group</taxon>
        <taxon>Pseudoduganella</taxon>
    </lineage>
</organism>
<evidence type="ECO:0000313" key="2">
    <source>
        <dbReference type="EMBL" id="MTW01392.1"/>
    </source>
</evidence>
<keyword evidence="3" id="KW-1185">Reference proteome</keyword>
<sequence>MNTGKHCRQKKTGDLEEGPVKTLLERGDNRAASGGYGNPARSDCCALQVLLCQYSLQVSLGID</sequence>
<feature type="compositionally biased region" description="Basic residues" evidence="1">
    <location>
        <begin position="1"/>
        <end position="10"/>
    </location>
</feature>
<name>A0A6L6PXF5_9BURK</name>
<dbReference type="RefSeq" id="WP_155437810.1">
    <property type="nucleotide sequence ID" value="NZ_WNLA01000002.1"/>
</dbReference>
<gene>
    <name evidence="2" type="ORF">GM668_04745</name>
</gene>
<evidence type="ECO:0000256" key="1">
    <source>
        <dbReference type="SAM" id="MobiDB-lite"/>
    </source>
</evidence>
<dbReference type="Proteomes" id="UP000484015">
    <property type="component" value="Unassembled WGS sequence"/>
</dbReference>
<evidence type="ECO:0000313" key="3">
    <source>
        <dbReference type="Proteomes" id="UP000484015"/>
    </source>
</evidence>
<dbReference type="AlphaFoldDB" id="A0A6L6PXF5"/>
<proteinExistence type="predicted"/>
<reference evidence="2 3" key="1">
    <citation type="submission" date="2019-11" db="EMBL/GenBank/DDBJ databases">
        <title>Type strains purchased from KCTC, JCM and DSMZ.</title>
        <authorList>
            <person name="Lu H."/>
        </authorList>
    </citation>
    <scope>NUCLEOTIDE SEQUENCE [LARGE SCALE GENOMIC DNA]</scope>
    <source>
        <strain evidence="2 3">KCTC 42409</strain>
    </source>
</reference>
<comment type="caution">
    <text evidence="2">The sequence shown here is derived from an EMBL/GenBank/DDBJ whole genome shotgun (WGS) entry which is preliminary data.</text>
</comment>
<accession>A0A6L6PXF5</accession>
<feature type="region of interest" description="Disordered" evidence="1">
    <location>
        <begin position="1"/>
        <end position="36"/>
    </location>
</feature>
<dbReference type="EMBL" id="WNLA01000002">
    <property type="protein sequence ID" value="MTW01392.1"/>
    <property type="molecule type" value="Genomic_DNA"/>
</dbReference>
<protein>
    <submittedName>
        <fullName evidence="2">Uncharacterized protein</fullName>
    </submittedName>
</protein>